<evidence type="ECO:0008006" key="4">
    <source>
        <dbReference type="Google" id="ProtNLM"/>
    </source>
</evidence>
<feature type="compositionally biased region" description="Acidic residues" evidence="1">
    <location>
        <begin position="226"/>
        <end position="245"/>
    </location>
</feature>
<feature type="compositionally biased region" description="Basic and acidic residues" evidence="1">
    <location>
        <begin position="203"/>
        <end position="225"/>
    </location>
</feature>
<feature type="compositionally biased region" description="Polar residues" evidence="1">
    <location>
        <begin position="42"/>
        <end position="54"/>
    </location>
</feature>
<evidence type="ECO:0000313" key="2">
    <source>
        <dbReference type="EMBL" id="CAG8959930.1"/>
    </source>
</evidence>
<feature type="compositionally biased region" description="Polar residues" evidence="1">
    <location>
        <begin position="306"/>
        <end position="345"/>
    </location>
</feature>
<feature type="compositionally biased region" description="Acidic residues" evidence="1">
    <location>
        <begin position="143"/>
        <end position="160"/>
    </location>
</feature>
<keyword evidence="3" id="KW-1185">Reference proteome</keyword>
<feature type="region of interest" description="Disordered" evidence="1">
    <location>
        <begin position="19"/>
        <end position="63"/>
    </location>
</feature>
<feature type="compositionally biased region" description="Acidic residues" evidence="1">
    <location>
        <begin position="169"/>
        <end position="190"/>
    </location>
</feature>
<evidence type="ECO:0000313" key="3">
    <source>
        <dbReference type="Proteomes" id="UP000696280"/>
    </source>
</evidence>
<dbReference type="EMBL" id="CAJVRL010000094">
    <property type="protein sequence ID" value="CAG8959930.1"/>
    <property type="molecule type" value="Genomic_DNA"/>
</dbReference>
<reference evidence="2" key="1">
    <citation type="submission" date="2021-07" db="EMBL/GenBank/DDBJ databases">
        <authorList>
            <person name="Durling M."/>
        </authorList>
    </citation>
    <scope>NUCLEOTIDE SEQUENCE</scope>
</reference>
<dbReference type="GO" id="GO:0031145">
    <property type="term" value="P:anaphase-promoting complex-dependent catabolic process"/>
    <property type="evidence" value="ECO:0007669"/>
    <property type="project" value="InterPro"/>
</dbReference>
<dbReference type="InterPro" id="IPR008402">
    <property type="entry name" value="APC_su15/mnd2"/>
</dbReference>
<sequence>MLSLPNLAPQDSYTLWYTSSSSTISSHSHDPNSSDHLGASPHGQNAQSNPQRRQQALHRHPLARLRLDEEYIERRKQNIQNYGNSWIKPPGIPKSLYQLREEKREMEEHQEALRREQLAQELAEVEAEAEAEATNALLRAEAAEGEDEEEVRDLDDDIPEADATAMTYDDPDESEEEEDDEDDDEEESQMIEEVPRGVLAARLPDDVYREALVRGEEPRASRFGDEGDSIVDGEDPSQMLQEEDLVHEGGPMHADEDMDMDADLDAEIPDADEGGYEHTDTEAEISSSSSSSEDEESLDENPLPPNGQTQSSMVRSDGTQNSMDLSGMLSNNSSHFGSSPQQMSTRRLRRGA</sequence>
<feature type="compositionally biased region" description="Acidic residues" evidence="1">
    <location>
        <begin position="256"/>
        <end position="274"/>
    </location>
</feature>
<comment type="caution">
    <text evidence="2">The sequence shown here is derived from an EMBL/GenBank/DDBJ whole genome shotgun (WGS) entry which is preliminary data.</text>
</comment>
<organism evidence="2 3">
    <name type="scientific">Hymenoscyphus fraxineus</name>
    <dbReference type="NCBI Taxonomy" id="746836"/>
    <lineage>
        <taxon>Eukaryota</taxon>
        <taxon>Fungi</taxon>
        <taxon>Dikarya</taxon>
        <taxon>Ascomycota</taxon>
        <taxon>Pezizomycotina</taxon>
        <taxon>Leotiomycetes</taxon>
        <taxon>Helotiales</taxon>
        <taxon>Helotiaceae</taxon>
        <taxon>Hymenoscyphus</taxon>
    </lineage>
</organism>
<accession>A0A9N9PY17</accession>
<dbReference type="OrthoDB" id="5320532at2759"/>
<dbReference type="AlphaFoldDB" id="A0A9N9PY17"/>
<protein>
    <recommendedName>
        <fullName evidence="4">Apc15p protein-domain-containing protein</fullName>
    </recommendedName>
</protein>
<dbReference type="Pfam" id="PF05841">
    <property type="entry name" value="Apc15p"/>
    <property type="match status" value="1"/>
</dbReference>
<feature type="region of interest" description="Disordered" evidence="1">
    <location>
        <begin position="132"/>
        <end position="352"/>
    </location>
</feature>
<dbReference type="GO" id="GO:0005680">
    <property type="term" value="C:anaphase-promoting complex"/>
    <property type="evidence" value="ECO:0007669"/>
    <property type="project" value="InterPro"/>
</dbReference>
<evidence type="ECO:0000256" key="1">
    <source>
        <dbReference type="SAM" id="MobiDB-lite"/>
    </source>
</evidence>
<proteinExistence type="predicted"/>
<gene>
    <name evidence="2" type="ORF">HYFRA_00012648</name>
</gene>
<dbReference type="Proteomes" id="UP000696280">
    <property type="component" value="Unassembled WGS sequence"/>
</dbReference>
<name>A0A9N9PY17_9HELO</name>